<dbReference type="EMBL" id="BARX01000049">
    <property type="protein sequence ID" value="GAD04232.1"/>
    <property type="molecule type" value="Genomic_DNA"/>
</dbReference>
<dbReference type="STRING" id="1331007.AALB_4312"/>
<dbReference type="Proteomes" id="UP000014461">
    <property type="component" value="Unassembled WGS sequence"/>
</dbReference>
<proteinExistence type="predicted"/>
<dbReference type="InterPro" id="IPR036866">
    <property type="entry name" value="RibonucZ/Hydroxyglut_hydro"/>
</dbReference>
<sequence>MQQLAENVWVVEGPSVPFFGLPYSTRMTIIRLDNQQLWIHSPIALNDNLLTNIASLGEVKYLVAPNHLHHLFIEPWQQQFPDARLYGTEQLIIKRNDLDFDGALTNSSSEVWPWHQQIKQVLFTGSPLMQECIFYHPSSGVLIVTDLLENFNPAGFNWWQRILAKITGIVAPNGKMPLDWRLSFMFGKAKARQHLTQILNWQADTLVMSHGEIIHEDATNFLKRSFRWLL</sequence>
<dbReference type="PANTHER" id="PTHR33835:SF1">
    <property type="entry name" value="METALLO-BETA-LACTAMASE DOMAIN-CONTAINING PROTEIN"/>
    <property type="match status" value="1"/>
</dbReference>
<evidence type="ECO:0000313" key="2">
    <source>
        <dbReference type="Proteomes" id="UP000014461"/>
    </source>
</evidence>
<keyword evidence="2" id="KW-1185">Reference proteome</keyword>
<dbReference type="OrthoDB" id="450111at2"/>
<dbReference type="Pfam" id="PF14234">
    <property type="entry name" value="DUF4336"/>
    <property type="match status" value="1"/>
</dbReference>
<dbReference type="RefSeq" id="WP_016403999.1">
    <property type="nucleotide sequence ID" value="NZ_BARX01000049.1"/>
</dbReference>
<evidence type="ECO:0008006" key="3">
    <source>
        <dbReference type="Google" id="ProtNLM"/>
    </source>
</evidence>
<organism evidence="1 2">
    <name type="scientific">Agarivorans albus MKT 106</name>
    <dbReference type="NCBI Taxonomy" id="1331007"/>
    <lineage>
        <taxon>Bacteria</taxon>
        <taxon>Pseudomonadati</taxon>
        <taxon>Pseudomonadota</taxon>
        <taxon>Gammaproteobacteria</taxon>
        <taxon>Alteromonadales</taxon>
        <taxon>Alteromonadaceae</taxon>
        <taxon>Agarivorans</taxon>
    </lineage>
</organism>
<protein>
    <recommendedName>
        <fullName evidence="3">DUF4336 domain-containing protein</fullName>
    </recommendedName>
</protein>
<dbReference type="SUPFAM" id="SSF56281">
    <property type="entry name" value="Metallo-hydrolase/oxidoreductase"/>
    <property type="match status" value="1"/>
</dbReference>
<gene>
    <name evidence="1" type="ORF">AALB_4312</name>
</gene>
<comment type="caution">
    <text evidence="1">The sequence shown here is derived from an EMBL/GenBank/DDBJ whole genome shotgun (WGS) entry which is preliminary data.</text>
</comment>
<reference evidence="1" key="1">
    <citation type="journal article" date="2013" name="Genome Announc.">
        <title>Draft Genome Sequence of Agarivorans albus Strain MKT 106T, an Agarolytic Marine Bacterium.</title>
        <authorList>
            <person name="Yasuike M."/>
            <person name="Nakamura Y."/>
            <person name="Kai W."/>
            <person name="Fujiwara A."/>
            <person name="Fukui Y."/>
            <person name="Satomi M."/>
            <person name="Sano M."/>
        </authorList>
    </citation>
    <scope>NUCLEOTIDE SEQUENCE [LARGE SCALE GENOMIC DNA]</scope>
</reference>
<accession>R9PS67</accession>
<evidence type="ECO:0000313" key="1">
    <source>
        <dbReference type="EMBL" id="GAD04232.1"/>
    </source>
</evidence>
<dbReference type="InterPro" id="IPR025638">
    <property type="entry name" value="DUF4336"/>
</dbReference>
<name>R9PS67_AGAAL</name>
<dbReference type="PANTHER" id="PTHR33835">
    <property type="entry name" value="YALI0C07656P"/>
    <property type="match status" value="1"/>
</dbReference>
<dbReference type="AlphaFoldDB" id="R9PS67"/>